<comment type="cofactor">
    <cofactor evidence="1">
        <name>a divalent metal cation</name>
        <dbReference type="ChEBI" id="CHEBI:60240"/>
    </cofactor>
</comment>
<proteinExistence type="inferred from homology"/>
<evidence type="ECO:0000256" key="1">
    <source>
        <dbReference type="ARBA" id="ARBA00001968"/>
    </source>
</evidence>
<reference evidence="10" key="1">
    <citation type="submission" date="2025-08" db="UniProtKB">
        <authorList>
            <consortium name="RefSeq"/>
        </authorList>
    </citation>
    <scope>IDENTIFICATION</scope>
    <source>
        <tissue evidence="10">Whole sample</tissue>
    </source>
</reference>
<keyword evidence="6" id="KW-0378">Hydrolase</keyword>
<dbReference type="Proteomes" id="UP000694844">
    <property type="component" value="Chromosome 9"/>
</dbReference>
<dbReference type="GeneID" id="111115066"/>
<dbReference type="PANTHER" id="PTHR22930">
    <property type="match status" value="1"/>
</dbReference>
<accession>A0A8B8C2N8</accession>
<dbReference type="GO" id="GO:0005634">
    <property type="term" value="C:nucleus"/>
    <property type="evidence" value="ECO:0007669"/>
    <property type="project" value="UniProtKB-SubCell"/>
</dbReference>
<name>A0A8B8C2N8_CRAVI</name>
<dbReference type="GO" id="GO:0016787">
    <property type="term" value="F:hydrolase activity"/>
    <property type="evidence" value="ECO:0007669"/>
    <property type="project" value="UniProtKB-KW"/>
</dbReference>
<evidence type="ECO:0000313" key="10">
    <source>
        <dbReference type="RefSeq" id="XP_022309354.1"/>
    </source>
</evidence>
<organism evidence="9 10">
    <name type="scientific">Crassostrea virginica</name>
    <name type="common">Eastern oyster</name>
    <dbReference type="NCBI Taxonomy" id="6565"/>
    <lineage>
        <taxon>Eukaryota</taxon>
        <taxon>Metazoa</taxon>
        <taxon>Spiralia</taxon>
        <taxon>Lophotrochozoa</taxon>
        <taxon>Mollusca</taxon>
        <taxon>Bivalvia</taxon>
        <taxon>Autobranchia</taxon>
        <taxon>Pteriomorphia</taxon>
        <taxon>Ostreida</taxon>
        <taxon>Ostreoidea</taxon>
        <taxon>Ostreidae</taxon>
        <taxon>Crassostrea</taxon>
    </lineage>
</organism>
<dbReference type="Pfam" id="PF13359">
    <property type="entry name" value="DDE_Tnp_4"/>
    <property type="match status" value="1"/>
</dbReference>
<dbReference type="InterPro" id="IPR045249">
    <property type="entry name" value="HARBI1-like"/>
</dbReference>
<evidence type="ECO:0000259" key="8">
    <source>
        <dbReference type="Pfam" id="PF13359"/>
    </source>
</evidence>
<evidence type="ECO:0000256" key="5">
    <source>
        <dbReference type="ARBA" id="ARBA00022723"/>
    </source>
</evidence>
<protein>
    <submittedName>
        <fullName evidence="10">Nuclease HARBI1</fullName>
    </submittedName>
</protein>
<keyword evidence="4" id="KW-0540">Nuclease</keyword>
<evidence type="ECO:0000256" key="4">
    <source>
        <dbReference type="ARBA" id="ARBA00022722"/>
    </source>
</evidence>
<dbReference type="OrthoDB" id="6062494at2759"/>
<feature type="domain" description="DDE Tnp4" evidence="8">
    <location>
        <begin position="104"/>
        <end position="195"/>
    </location>
</feature>
<dbReference type="PANTHER" id="PTHR22930:SF85">
    <property type="entry name" value="GH03217P-RELATED"/>
    <property type="match status" value="1"/>
</dbReference>
<dbReference type="RefSeq" id="XP_022309354.1">
    <property type="nucleotide sequence ID" value="XM_022453646.1"/>
</dbReference>
<dbReference type="GO" id="GO:0046872">
    <property type="term" value="F:metal ion binding"/>
    <property type="evidence" value="ECO:0007669"/>
    <property type="project" value="UniProtKB-KW"/>
</dbReference>
<dbReference type="GO" id="GO:0004518">
    <property type="term" value="F:nuclease activity"/>
    <property type="evidence" value="ECO:0007669"/>
    <property type="project" value="UniProtKB-KW"/>
</dbReference>
<sequence length="201" mass="22818">MFDEILMIIQDDLSREYTGGMEPIQPSKSLLIFLCYLAYMQSHREIGLHFGVCKATVFNVVNDVSTVFLRRLSKMIAWPDRQEQAKLSQDFQLASGLPGIIGAIDGCHIRLSSCPGGDNDYINRKGFPSMQLQAVVDKDMLMRNIYTGWPGCTHDARVLRNSELYINAEEGRLFEQNHFIIGDSAYPVHTWFIPPLRTMGI</sequence>
<keyword evidence="5" id="KW-0479">Metal-binding</keyword>
<comment type="similarity">
    <text evidence="3">Belongs to the HARBI1 family.</text>
</comment>
<keyword evidence="7" id="KW-0539">Nucleus</keyword>
<keyword evidence="9" id="KW-1185">Reference proteome</keyword>
<dbReference type="InterPro" id="IPR027806">
    <property type="entry name" value="HARBI1_dom"/>
</dbReference>
<evidence type="ECO:0000256" key="2">
    <source>
        <dbReference type="ARBA" id="ARBA00004123"/>
    </source>
</evidence>
<dbReference type="AlphaFoldDB" id="A0A8B8C2N8"/>
<comment type="subcellular location">
    <subcellularLocation>
        <location evidence="2">Nucleus</location>
    </subcellularLocation>
</comment>
<evidence type="ECO:0000256" key="7">
    <source>
        <dbReference type="ARBA" id="ARBA00023242"/>
    </source>
</evidence>
<evidence type="ECO:0000313" key="9">
    <source>
        <dbReference type="Proteomes" id="UP000694844"/>
    </source>
</evidence>
<dbReference type="KEGG" id="cvn:111115066"/>
<evidence type="ECO:0000256" key="3">
    <source>
        <dbReference type="ARBA" id="ARBA00006958"/>
    </source>
</evidence>
<gene>
    <name evidence="10" type="primary">LOC111115066</name>
</gene>
<evidence type="ECO:0000256" key="6">
    <source>
        <dbReference type="ARBA" id="ARBA00022801"/>
    </source>
</evidence>